<keyword evidence="5 8" id="KW-1133">Transmembrane helix</keyword>
<dbReference type="InterPro" id="IPR005828">
    <property type="entry name" value="MFS_sugar_transport-like"/>
</dbReference>
<feature type="transmembrane region" description="Helical" evidence="8">
    <location>
        <begin position="115"/>
        <end position="137"/>
    </location>
</feature>
<evidence type="ECO:0000256" key="2">
    <source>
        <dbReference type="ARBA" id="ARBA00010992"/>
    </source>
</evidence>
<dbReference type="GO" id="GO:0016020">
    <property type="term" value="C:membrane"/>
    <property type="evidence" value="ECO:0007669"/>
    <property type="project" value="UniProtKB-SubCell"/>
</dbReference>
<keyword evidence="3 7" id="KW-0813">Transport</keyword>
<dbReference type="InterPro" id="IPR020846">
    <property type="entry name" value="MFS_dom"/>
</dbReference>
<evidence type="ECO:0000256" key="7">
    <source>
        <dbReference type="RuleBase" id="RU003346"/>
    </source>
</evidence>
<keyword evidence="6 8" id="KW-0472">Membrane</keyword>
<dbReference type="AlphaFoldDB" id="A0AAV5S4W5"/>
<dbReference type="InterPro" id="IPR036259">
    <property type="entry name" value="MFS_trans_sf"/>
</dbReference>
<feature type="transmembrane region" description="Helical" evidence="8">
    <location>
        <begin position="354"/>
        <end position="377"/>
    </location>
</feature>
<dbReference type="PROSITE" id="PS00217">
    <property type="entry name" value="SUGAR_TRANSPORT_2"/>
    <property type="match status" value="1"/>
</dbReference>
<dbReference type="InterPro" id="IPR005829">
    <property type="entry name" value="Sugar_transporter_CS"/>
</dbReference>
<feature type="transmembrane region" description="Helical" evidence="8">
    <location>
        <begin position="417"/>
        <end position="436"/>
    </location>
</feature>
<protein>
    <submittedName>
        <fullName evidence="10">Vvs1 protein</fullName>
    </submittedName>
</protein>
<dbReference type="NCBIfam" id="TIGR00879">
    <property type="entry name" value="SP"/>
    <property type="match status" value="1"/>
</dbReference>
<dbReference type="Proteomes" id="UP001377567">
    <property type="component" value="Unassembled WGS sequence"/>
</dbReference>
<keyword evidence="11" id="KW-1185">Reference proteome</keyword>
<evidence type="ECO:0000313" key="11">
    <source>
        <dbReference type="Proteomes" id="UP001377567"/>
    </source>
</evidence>
<feature type="transmembrane region" description="Helical" evidence="8">
    <location>
        <begin position="326"/>
        <end position="347"/>
    </location>
</feature>
<dbReference type="Gene3D" id="1.20.1250.20">
    <property type="entry name" value="MFS general substrate transporter like domains"/>
    <property type="match status" value="1"/>
</dbReference>
<dbReference type="SUPFAM" id="SSF103473">
    <property type="entry name" value="MFS general substrate transporter"/>
    <property type="match status" value="1"/>
</dbReference>
<organism evidence="10 11">
    <name type="scientific">Maudiozyma humilis</name>
    <name type="common">Sour dough yeast</name>
    <name type="synonym">Kazachstania humilis</name>
    <dbReference type="NCBI Taxonomy" id="51915"/>
    <lineage>
        <taxon>Eukaryota</taxon>
        <taxon>Fungi</taxon>
        <taxon>Dikarya</taxon>
        <taxon>Ascomycota</taxon>
        <taxon>Saccharomycotina</taxon>
        <taxon>Saccharomycetes</taxon>
        <taxon>Saccharomycetales</taxon>
        <taxon>Saccharomycetaceae</taxon>
        <taxon>Maudiozyma</taxon>
    </lineage>
</organism>
<evidence type="ECO:0000256" key="6">
    <source>
        <dbReference type="ARBA" id="ARBA00023136"/>
    </source>
</evidence>
<name>A0AAV5S4W5_MAUHU</name>
<proteinExistence type="inferred from homology"/>
<feature type="transmembrane region" description="Helical" evidence="8">
    <location>
        <begin position="84"/>
        <end position="103"/>
    </location>
</feature>
<accession>A0AAV5S4W5</accession>
<comment type="subcellular location">
    <subcellularLocation>
        <location evidence="1">Membrane</location>
        <topology evidence="1">Multi-pass membrane protein</topology>
    </subcellularLocation>
</comment>
<dbReference type="GO" id="GO:0015149">
    <property type="term" value="F:hexose transmembrane transporter activity"/>
    <property type="evidence" value="ECO:0007669"/>
    <property type="project" value="TreeGrafter"/>
</dbReference>
<evidence type="ECO:0000313" key="10">
    <source>
        <dbReference type="EMBL" id="GMM57754.1"/>
    </source>
</evidence>
<feature type="transmembrane region" description="Helical" evidence="8">
    <location>
        <begin position="143"/>
        <end position="160"/>
    </location>
</feature>
<feature type="transmembrane region" description="Helical" evidence="8">
    <location>
        <begin position="21"/>
        <end position="41"/>
    </location>
</feature>
<keyword evidence="4 8" id="KW-0812">Transmembrane</keyword>
<evidence type="ECO:0000256" key="5">
    <source>
        <dbReference type="ARBA" id="ARBA00022989"/>
    </source>
</evidence>
<evidence type="ECO:0000256" key="3">
    <source>
        <dbReference type="ARBA" id="ARBA00022448"/>
    </source>
</evidence>
<sequence>MPEYGATSSASATPRPMLTRNLVLSVAVACLGAVQFGYHIAELNAPEQAMTCKKVHIVSSDYDKTFLGRVLGLPQCLELSEQQFGAVTAVFSLGGLVGSLFTGRLANVHGRRATSLWVSLVALCGSLLMFLAGSFAVMLLGRFVAGVSCGAAIVITPLFINEVSPPQWKGTLGAMNQLSINLGILLTQGVAVKYASEFHWRWILFVGAALAVVNALGWLCVAESPKWLVLHQHDPRTAERVLMQLRNGTIAQVKSEVQQWTSEHRDDENGTTLNEPGFWEYVRSPHYQRPRRAITMLLVGQQFSGINSIIFYGVKVVSQVLPSYSLLVNLAISVENVVVTLCASLAIERCGRKPLLLGSAGAMAVMSLLISGCIILGKPLLLVAAMFGYIGSFAMGVGPIPFLIIGELSPAGTGAVAQSYGTVCNWLATFVVGYAFPVANAAMGGYVYVVFSALTAVLWLYVKRELPETRGTSSASEVWL</sequence>
<feature type="transmembrane region" description="Helical" evidence="8">
    <location>
        <begin position="442"/>
        <end position="462"/>
    </location>
</feature>
<feature type="transmembrane region" description="Helical" evidence="8">
    <location>
        <begin position="293"/>
        <end position="314"/>
    </location>
</feature>
<dbReference type="InterPro" id="IPR003663">
    <property type="entry name" value="Sugar/inositol_transpt"/>
</dbReference>
<gene>
    <name evidence="10" type="ORF">DAKH74_043700</name>
</gene>
<dbReference type="PROSITE" id="PS50850">
    <property type="entry name" value="MFS"/>
    <property type="match status" value="1"/>
</dbReference>
<evidence type="ECO:0000256" key="4">
    <source>
        <dbReference type="ARBA" id="ARBA00022692"/>
    </source>
</evidence>
<evidence type="ECO:0000256" key="8">
    <source>
        <dbReference type="SAM" id="Phobius"/>
    </source>
</evidence>
<feature type="transmembrane region" description="Helical" evidence="8">
    <location>
        <begin position="172"/>
        <end position="196"/>
    </location>
</feature>
<evidence type="ECO:0000259" key="9">
    <source>
        <dbReference type="PROSITE" id="PS50850"/>
    </source>
</evidence>
<dbReference type="PANTHER" id="PTHR23503">
    <property type="entry name" value="SOLUTE CARRIER FAMILY 2"/>
    <property type="match status" value="1"/>
</dbReference>
<comment type="caution">
    <text evidence="10">The sequence shown here is derived from an EMBL/GenBank/DDBJ whole genome shotgun (WGS) entry which is preliminary data.</text>
</comment>
<dbReference type="EMBL" id="BTGD01000016">
    <property type="protein sequence ID" value="GMM57754.1"/>
    <property type="molecule type" value="Genomic_DNA"/>
</dbReference>
<dbReference type="PRINTS" id="PR00171">
    <property type="entry name" value="SUGRTRNSPORT"/>
</dbReference>
<feature type="transmembrane region" description="Helical" evidence="8">
    <location>
        <begin position="383"/>
        <end position="405"/>
    </location>
</feature>
<comment type="similarity">
    <text evidence="2 7">Belongs to the major facilitator superfamily. Sugar transporter (TC 2.A.1.1) family.</text>
</comment>
<dbReference type="PANTHER" id="PTHR23503:SF8">
    <property type="entry name" value="FACILITATED GLUCOSE TRANSPORTER PROTEIN 1"/>
    <property type="match status" value="1"/>
</dbReference>
<feature type="transmembrane region" description="Helical" evidence="8">
    <location>
        <begin position="202"/>
        <end position="221"/>
    </location>
</feature>
<feature type="domain" description="Major facilitator superfamily (MFS) profile" evidence="9">
    <location>
        <begin position="25"/>
        <end position="470"/>
    </location>
</feature>
<dbReference type="InterPro" id="IPR045263">
    <property type="entry name" value="GLUT"/>
</dbReference>
<evidence type="ECO:0000256" key="1">
    <source>
        <dbReference type="ARBA" id="ARBA00004141"/>
    </source>
</evidence>
<dbReference type="Pfam" id="PF00083">
    <property type="entry name" value="Sugar_tr"/>
    <property type="match status" value="1"/>
</dbReference>
<reference evidence="10 11" key="1">
    <citation type="journal article" date="2023" name="Elife">
        <title>Identification of key yeast species and microbe-microbe interactions impacting larval growth of Drosophila in the wild.</title>
        <authorList>
            <person name="Mure A."/>
            <person name="Sugiura Y."/>
            <person name="Maeda R."/>
            <person name="Honda K."/>
            <person name="Sakurai N."/>
            <person name="Takahashi Y."/>
            <person name="Watada M."/>
            <person name="Katoh T."/>
            <person name="Gotoh A."/>
            <person name="Gotoh Y."/>
            <person name="Taniguchi I."/>
            <person name="Nakamura K."/>
            <person name="Hayashi T."/>
            <person name="Katayama T."/>
            <person name="Uemura T."/>
            <person name="Hattori Y."/>
        </authorList>
    </citation>
    <scope>NUCLEOTIDE SEQUENCE [LARGE SCALE GENOMIC DNA]</scope>
    <source>
        <strain evidence="10 11">KH-74</strain>
    </source>
</reference>